<name>A0A1J1IT89_9DIPT</name>
<dbReference type="EMBL" id="CVRI01000059">
    <property type="protein sequence ID" value="CRL03453.1"/>
    <property type="molecule type" value="Genomic_DNA"/>
</dbReference>
<dbReference type="Proteomes" id="UP000183832">
    <property type="component" value="Unassembled WGS sequence"/>
</dbReference>
<protein>
    <submittedName>
        <fullName evidence="1">CLUMA_CG016882, isoform A</fullName>
    </submittedName>
</protein>
<organism evidence="1 2">
    <name type="scientific">Clunio marinus</name>
    <dbReference type="NCBI Taxonomy" id="568069"/>
    <lineage>
        <taxon>Eukaryota</taxon>
        <taxon>Metazoa</taxon>
        <taxon>Ecdysozoa</taxon>
        <taxon>Arthropoda</taxon>
        <taxon>Hexapoda</taxon>
        <taxon>Insecta</taxon>
        <taxon>Pterygota</taxon>
        <taxon>Neoptera</taxon>
        <taxon>Endopterygota</taxon>
        <taxon>Diptera</taxon>
        <taxon>Nematocera</taxon>
        <taxon>Chironomoidea</taxon>
        <taxon>Chironomidae</taxon>
        <taxon>Clunio</taxon>
    </lineage>
</organism>
<evidence type="ECO:0000313" key="1">
    <source>
        <dbReference type="EMBL" id="CRL03453.1"/>
    </source>
</evidence>
<dbReference type="AlphaFoldDB" id="A0A1J1IT89"/>
<reference evidence="1 2" key="1">
    <citation type="submission" date="2015-04" db="EMBL/GenBank/DDBJ databases">
        <authorList>
            <person name="Syromyatnikov M.Y."/>
            <person name="Popov V.N."/>
        </authorList>
    </citation>
    <scope>NUCLEOTIDE SEQUENCE [LARGE SCALE GENOMIC DNA]</scope>
</reference>
<sequence>MTSEGGCFLLSFDIALKDVKVPLKVRLHHHRTVNLITELNFNWKSCLKDEPKGYQTIKRKLKFPEDFLFKADKEEKESSSVR</sequence>
<keyword evidence="2" id="KW-1185">Reference proteome</keyword>
<gene>
    <name evidence="1" type="ORF">CLUMA_CG016882</name>
</gene>
<proteinExistence type="predicted"/>
<accession>A0A1J1IT89</accession>
<evidence type="ECO:0000313" key="2">
    <source>
        <dbReference type="Proteomes" id="UP000183832"/>
    </source>
</evidence>